<dbReference type="GO" id="GO:0016887">
    <property type="term" value="F:ATP hydrolysis activity"/>
    <property type="evidence" value="ECO:0007669"/>
    <property type="project" value="InterPro"/>
</dbReference>
<dbReference type="Proteomes" id="UP000614047">
    <property type="component" value="Unassembled WGS sequence"/>
</dbReference>
<dbReference type="InterPro" id="IPR052156">
    <property type="entry name" value="BCAA_Transport_ATP-bd_LivF"/>
</dbReference>
<keyword evidence="9" id="KW-1185">Reference proteome</keyword>
<dbReference type="PANTHER" id="PTHR43820">
    <property type="entry name" value="HIGH-AFFINITY BRANCHED-CHAIN AMINO ACID TRANSPORT ATP-BINDING PROTEIN LIVF"/>
    <property type="match status" value="1"/>
</dbReference>
<dbReference type="SUPFAM" id="SSF52540">
    <property type="entry name" value="P-loop containing nucleoside triphosphate hydrolases"/>
    <property type="match status" value="1"/>
</dbReference>
<name>A0A931GQ96_9ACTN</name>
<dbReference type="SMART" id="SM00382">
    <property type="entry name" value="AAA"/>
    <property type="match status" value="1"/>
</dbReference>
<evidence type="ECO:0000313" key="9">
    <source>
        <dbReference type="Proteomes" id="UP000614047"/>
    </source>
</evidence>
<dbReference type="PROSITE" id="PS00211">
    <property type="entry name" value="ABC_TRANSPORTER_1"/>
    <property type="match status" value="1"/>
</dbReference>
<feature type="domain" description="ABC transporter" evidence="7">
    <location>
        <begin position="37"/>
        <end position="270"/>
    </location>
</feature>
<dbReference type="RefSeq" id="WP_197013792.1">
    <property type="nucleotide sequence ID" value="NZ_BAABES010000019.1"/>
</dbReference>
<reference evidence="8" key="1">
    <citation type="submission" date="2020-11" db="EMBL/GenBank/DDBJ databases">
        <title>Sequencing the genomes of 1000 actinobacteria strains.</title>
        <authorList>
            <person name="Klenk H.-P."/>
        </authorList>
    </citation>
    <scope>NUCLEOTIDE SEQUENCE</scope>
    <source>
        <strain evidence="8">DSM 43175</strain>
    </source>
</reference>
<keyword evidence="3" id="KW-0547">Nucleotide-binding</keyword>
<keyword evidence="5" id="KW-0029">Amino-acid transport</keyword>
<accession>A0A931GQ96</accession>
<evidence type="ECO:0000256" key="1">
    <source>
        <dbReference type="ARBA" id="ARBA00005417"/>
    </source>
</evidence>
<dbReference type="GO" id="GO:0015807">
    <property type="term" value="P:L-amino acid transport"/>
    <property type="evidence" value="ECO:0007669"/>
    <property type="project" value="TreeGrafter"/>
</dbReference>
<evidence type="ECO:0000313" key="8">
    <source>
        <dbReference type="EMBL" id="MBG6091491.1"/>
    </source>
</evidence>
<dbReference type="InterPro" id="IPR017871">
    <property type="entry name" value="ABC_transporter-like_CS"/>
</dbReference>
<evidence type="ECO:0000259" key="7">
    <source>
        <dbReference type="PROSITE" id="PS50893"/>
    </source>
</evidence>
<dbReference type="CDD" id="cd03224">
    <property type="entry name" value="ABC_TM1139_LivF_branched"/>
    <property type="match status" value="1"/>
</dbReference>
<dbReference type="Gene3D" id="3.40.50.300">
    <property type="entry name" value="P-loop containing nucleotide triphosphate hydrolases"/>
    <property type="match status" value="1"/>
</dbReference>
<keyword evidence="4 8" id="KW-0067">ATP-binding</keyword>
<dbReference type="GO" id="GO:0015658">
    <property type="term" value="F:branched-chain amino acid transmembrane transporter activity"/>
    <property type="evidence" value="ECO:0007669"/>
    <property type="project" value="TreeGrafter"/>
</dbReference>
<gene>
    <name evidence="8" type="ORF">IW256_005604</name>
</gene>
<feature type="region of interest" description="Disordered" evidence="6">
    <location>
        <begin position="1"/>
        <end position="34"/>
    </location>
</feature>
<feature type="compositionally biased region" description="Gly residues" evidence="6">
    <location>
        <begin position="19"/>
        <end position="29"/>
    </location>
</feature>
<dbReference type="EMBL" id="JADOUA010000001">
    <property type="protein sequence ID" value="MBG6091491.1"/>
    <property type="molecule type" value="Genomic_DNA"/>
</dbReference>
<protein>
    <submittedName>
        <fullName evidence="8">Branched-chain amino acid transport system ATP-binding protein</fullName>
    </submittedName>
</protein>
<keyword evidence="2" id="KW-0813">Transport</keyword>
<evidence type="ECO:0000256" key="2">
    <source>
        <dbReference type="ARBA" id="ARBA00022448"/>
    </source>
</evidence>
<dbReference type="InterPro" id="IPR003439">
    <property type="entry name" value="ABC_transporter-like_ATP-bd"/>
</dbReference>
<proteinExistence type="inferred from homology"/>
<comment type="caution">
    <text evidence="8">The sequence shown here is derived from an EMBL/GenBank/DDBJ whole genome shotgun (WGS) entry which is preliminary data.</text>
</comment>
<dbReference type="Pfam" id="PF00005">
    <property type="entry name" value="ABC_tran"/>
    <property type="match status" value="1"/>
</dbReference>
<comment type="similarity">
    <text evidence="1">Belongs to the ABC transporter superfamily.</text>
</comment>
<evidence type="ECO:0000256" key="4">
    <source>
        <dbReference type="ARBA" id="ARBA00022840"/>
    </source>
</evidence>
<dbReference type="PANTHER" id="PTHR43820:SF4">
    <property type="entry name" value="HIGH-AFFINITY BRANCHED-CHAIN AMINO ACID TRANSPORT ATP-BINDING PROTEIN LIVF"/>
    <property type="match status" value="1"/>
</dbReference>
<dbReference type="InterPro" id="IPR003593">
    <property type="entry name" value="AAA+_ATPase"/>
</dbReference>
<dbReference type="GO" id="GO:0005524">
    <property type="term" value="F:ATP binding"/>
    <property type="evidence" value="ECO:0007669"/>
    <property type="project" value="UniProtKB-KW"/>
</dbReference>
<dbReference type="InterPro" id="IPR027417">
    <property type="entry name" value="P-loop_NTPase"/>
</dbReference>
<organism evidence="8 9">
    <name type="scientific">Actinomadura viridis</name>
    <dbReference type="NCBI Taxonomy" id="58110"/>
    <lineage>
        <taxon>Bacteria</taxon>
        <taxon>Bacillati</taxon>
        <taxon>Actinomycetota</taxon>
        <taxon>Actinomycetes</taxon>
        <taxon>Streptosporangiales</taxon>
        <taxon>Thermomonosporaceae</taxon>
        <taxon>Actinomadura</taxon>
    </lineage>
</organism>
<dbReference type="AlphaFoldDB" id="A0A931GQ96"/>
<evidence type="ECO:0000256" key="6">
    <source>
        <dbReference type="SAM" id="MobiDB-lite"/>
    </source>
</evidence>
<evidence type="ECO:0000256" key="3">
    <source>
        <dbReference type="ARBA" id="ARBA00022741"/>
    </source>
</evidence>
<dbReference type="PROSITE" id="PS50893">
    <property type="entry name" value="ABC_TRANSPORTER_2"/>
    <property type="match status" value="1"/>
</dbReference>
<sequence length="270" mass="28635">MNEGGTKTGDQAGDRTGDRAGGTGTGGTGTAPAGETLTVEDLSVHYGGVCAVRSISFTVAPGQSVGIIGANGAGKTSTLKALMGLVPRSGGRVRYGGTDLAKVKARDVVRRGIGYVPEGRHVFPGLPVEKNLMLGAYARSWRDPGTRETLEEVYDLFPVLREMRGRLAGALSGGQQQMLAVGRALMARPRLLLLDEPSMGLSPKLVEDILAVLLRLREEGLSLLLVEQNAKLTFEATGDCVVMENGEVAMTGTSRELREDVRVRRIYLGL</sequence>
<evidence type="ECO:0000256" key="5">
    <source>
        <dbReference type="ARBA" id="ARBA00022970"/>
    </source>
</evidence>